<accession>A0AAU7QRB3</accession>
<name>A0AAU7QRB3_9FLAO</name>
<dbReference type="EMBL" id="CP157894">
    <property type="protein sequence ID" value="XBT18332.1"/>
    <property type="molecule type" value="Genomic_DNA"/>
</dbReference>
<dbReference type="GO" id="GO:1990904">
    <property type="term" value="C:ribonucleoprotein complex"/>
    <property type="evidence" value="ECO:0007669"/>
    <property type="project" value="UniProtKB-KW"/>
</dbReference>
<dbReference type="SUPFAM" id="SSF57829">
    <property type="entry name" value="Zn-binding ribosomal proteins"/>
    <property type="match status" value="1"/>
</dbReference>
<dbReference type="GO" id="GO:0003735">
    <property type="term" value="F:structural constituent of ribosome"/>
    <property type="evidence" value="ECO:0007669"/>
    <property type="project" value="InterPro"/>
</dbReference>
<dbReference type="PANTHER" id="PTHR43168">
    <property type="entry name" value="50S RIBOSOMAL PROTEIN L33, CHLOROPLASTIC"/>
    <property type="match status" value="1"/>
</dbReference>
<dbReference type="GO" id="GO:0005737">
    <property type="term" value="C:cytoplasm"/>
    <property type="evidence" value="ECO:0007669"/>
    <property type="project" value="UniProtKB-ARBA"/>
</dbReference>
<dbReference type="NCBIfam" id="NF001860">
    <property type="entry name" value="PRK00595.1"/>
    <property type="match status" value="1"/>
</dbReference>
<dbReference type="PANTHER" id="PTHR43168:SF2">
    <property type="entry name" value="LARGE RIBOSOMAL SUBUNIT PROTEIN BL33C"/>
    <property type="match status" value="1"/>
</dbReference>
<dbReference type="NCBIfam" id="TIGR01023">
    <property type="entry name" value="rpmG_bact"/>
    <property type="match status" value="1"/>
</dbReference>
<comment type="similarity">
    <text evidence="1">Belongs to the bacterial ribosomal protein bL33 family.</text>
</comment>
<evidence type="ECO:0000256" key="1">
    <source>
        <dbReference type="ARBA" id="ARBA00007596"/>
    </source>
</evidence>
<dbReference type="GO" id="GO:0006412">
    <property type="term" value="P:translation"/>
    <property type="evidence" value="ECO:0007669"/>
    <property type="project" value="InterPro"/>
</dbReference>
<keyword evidence="2 6" id="KW-0689">Ribosomal protein</keyword>
<dbReference type="InterPro" id="IPR001705">
    <property type="entry name" value="Ribosomal_bL33"/>
</dbReference>
<evidence type="ECO:0000313" key="6">
    <source>
        <dbReference type="EMBL" id="XBT18332.1"/>
    </source>
</evidence>
<proteinExistence type="inferred from homology"/>
<evidence type="ECO:0000256" key="2">
    <source>
        <dbReference type="ARBA" id="ARBA00022980"/>
    </source>
</evidence>
<dbReference type="Pfam" id="PF00471">
    <property type="entry name" value="Ribosomal_L33"/>
    <property type="match status" value="1"/>
</dbReference>
<dbReference type="InterPro" id="IPR011332">
    <property type="entry name" value="Ribosomal_zn-bd"/>
</dbReference>
<dbReference type="AlphaFoldDB" id="A0AAU7QRB3"/>
<evidence type="ECO:0000256" key="4">
    <source>
        <dbReference type="ARBA" id="ARBA00035176"/>
    </source>
</evidence>
<protein>
    <recommendedName>
        <fullName evidence="4">Large ribosomal subunit protein bL33</fullName>
    </recommendedName>
    <alternativeName>
        <fullName evidence="5">50S ribosomal protein L33</fullName>
    </alternativeName>
</protein>
<evidence type="ECO:0000256" key="5">
    <source>
        <dbReference type="ARBA" id="ARBA00035488"/>
    </source>
</evidence>
<dbReference type="GO" id="GO:0005840">
    <property type="term" value="C:ribosome"/>
    <property type="evidence" value="ECO:0007669"/>
    <property type="project" value="UniProtKB-KW"/>
</dbReference>
<organism evidence="6">
    <name type="scientific">Candidatus Shikimatogenerans sp. Tduv</name>
    <dbReference type="NCBI Taxonomy" id="3158567"/>
    <lineage>
        <taxon>Bacteria</taxon>
        <taxon>Pseudomonadati</taxon>
        <taxon>Bacteroidota</taxon>
        <taxon>Flavobacteriia</taxon>
        <taxon>Flavobacteriales</taxon>
        <taxon>Candidatus Shikimatogenerans</taxon>
    </lineage>
</organism>
<evidence type="ECO:0000256" key="3">
    <source>
        <dbReference type="ARBA" id="ARBA00023274"/>
    </source>
</evidence>
<reference evidence="6" key="1">
    <citation type="submission" date="2024-06" db="EMBL/GenBank/DDBJ databases">
        <title>Diversity, functionality, and evolutionary history of bacterial symbionts in false click beetles (Coleoptera, Throscidae).</title>
        <authorList>
            <person name="Wierz J.C."/>
            <person name="Malm H."/>
            <person name="Kaltenpoth M."/>
            <person name="Engl T."/>
        </authorList>
    </citation>
    <scope>NUCLEOTIDE SEQUENCE</scope>
    <source>
        <strain evidence="6">Tduv</strain>
    </source>
</reference>
<dbReference type="InterPro" id="IPR038584">
    <property type="entry name" value="Ribosomal_bL33_sf"/>
</dbReference>
<keyword evidence="3" id="KW-0687">Ribonucleoprotein</keyword>
<gene>
    <name evidence="6" type="primary">rpmG</name>
    <name evidence="6" type="ORF">ABNO50_00715</name>
</gene>
<sequence>MKRKKKKRKNIILECTIQKKTNIKGISRYYTTKNFKNTTNRLSLKKYNRFLKKRTIHKEI</sequence>
<dbReference type="Gene3D" id="2.20.28.120">
    <property type="entry name" value="Ribosomal protein L33"/>
    <property type="match status" value="1"/>
</dbReference>